<protein>
    <submittedName>
        <fullName evidence="9">Cytochrome P450</fullName>
    </submittedName>
</protein>
<dbReference type="InterPro" id="IPR036396">
    <property type="entry name" value="Cyt_P450_sf"/>
</dbReference>
<dbReference type="GO" id="GO:0020037">
    <property type="term" value="F:heme binding"/>
    <property type="evidence" value="ECO:0007669"/>
    <property type="project" value="InterPro"/>
</dbReference>
<dbReference type="Gene3D" id="1.10.630.10">
    <property type="entry name" value="Cytochrome P450"/>
    <property type="match status" value="1"/>
</dbReference>
<dbReference type="Pfam" id="PF00067">
    <property type="entry name" value="p450"/>
    <property type="match status" value="1"/>
</dbReference>
<evidence type="ECO:0000256" key="4">
    <source>
        <dbReference type="ARBA" id="ARBA00023002"/>
    </source>
</evidence>
<dbReference type="InterPro" id="IPR002401">
    <property type="entry name" value="Cyt_P450_E_grp-I"/>
</dbReference>
<keyword evidence="3 7" id="KW-0479">Metal-binding</keyword>
<keyword evidence="8" id="KW-1133">Transmembrane helix</keyword>
<name>A0A6A7BAT5_9PLEO</name>
<organism evidence="9 10">
    <name type="scientific">Plenodomus tracheiphilus IPT5</name>
    <dbReference type="NCBI Taxonomy" id="1408161"/>
    <lineage>
        <taxon>Eukaryota</taxon>
        <taxon>Fungi</taxon>
        <taxon>Dikarya</taxon>
        <taxon>Ascomycota</taxon>
        <taxon>Pezizomycotina</taxon>
        <taxon>Dothideomycetes</taxon>
        <taxon>Pleosporomycetidae</taxon>
        <taxon>Pleosporales</taxon>
        <taxon>Pleosporineae</taxon>
        <taxon>Leptosphaeriaceae</taxon>
        <taxon>Plenodomus</taxon>
    </lineage>
</organism>
<feature type="binding site" description="axial binding residue" evidence="7">
    <location>
        <position position="493"/>
    </location>
    <ligand>
        <name>heme</name>
        <dbReference type="ChEBI" id="CHEBI:30413"/>
    </ligand>
    <ligandPart>
        <name>Fe</name>
        <dbReference type="ChEBI" id="CHEBI:18248"/>
    </ligandPart>
</feature>
<dbReference type="AlphaFoldDB" id="A0A6A7BAT5"/>
<dbReference type="FunFam" id="1.10.630.10:FF:000129">
    <property type="entry name" value="Benzoate 4-monooxygenase cytochrome P450"/>
    <property type="match status" value="1"/>
</dbReference>
<dbReference type="PANTHER" id="PTHR24305:SF187">
    <property type="entry name" value="P450, PUTATIVE (EUROFUNG)-RELATED"/>
    <property type="match status" value="1"/>
</dbReference>
<dbReference type="GO" id="GO:0004497">
    <property type="term" value="F:monooxygenase activity"/>
    <property type="evidence" value="ECO:0007669"/>
    <property type="project" value="UniProtKB-KW"/>
</dbReference>
<dbReference type="SUPFAM" id="SSF48264">
    <property type="entry name" value="Cytochrome P450"/>
    <property type="match status" value="1"/>
</dbReference>
<dbReference type="PANTHER" id="PTHR24305">
    <property type="entry name" value="CYTOCHROME P450"/>
    <property type="match status" value="1"/>
</dbReference>
<dbReference type="PRINTS" id="PR00385">
    <property type="entry name" value="P450"/>
</dbReference>
<feature type="transmembrane region" description="Helical" evidence="8">
    <location>
        <begin position="39"/>
        <end position="58"/>
    </location>
</feature>
<accession>A0A6A7BAT5</accession>
<evidence type="ECO:0000256" key="3">
    <source>
        <dbReference type="ARBA" id="ARBA00022723"/>
    </source>
</evidence>
<evidence type="ECO:0000256" key="5">
    <source>
        <dbReference type="ARBA" id="ARBA00023004"/>
    </source>
</evidence>
<dbReference type="OrthoDB" id="6692864at2759"/>
<dbReference type="GO" id="GO:0005506">
    <property type="term" value="F:iron ion binding"/>
    <property type="evidence" value="ECO:0007669"/>
    <property type="project" value="InterPro"/>
</dbReference>
<evidence type="ECO:0000313" key="9">
    <source>
        <dbReference type="EMBL" id="KAF2851298.1"/>
    </source>
</evidence>
<keyword evidence="7" id="KW-0349">Heme</keyword>
<comment type="cofactor">
    <cofactor evidence="1 7">
        <name>heme</name>
        <dbReference type="ChEBI" id="CHEBI:30413"/>
    </cofactor>
</comment>
<keyword evidence="5 7" id="KW-0408">Iron</keyword>
<dbReference type="EMBL" id="MU006303">
    <property type="protein sequence ID" value="KAF2851298.1"/>
    <property type="molecule type" value="Genomic_DNA"/>
</dbReference>
<keyword evidence="4" id="KW-0560">Oxidoreductase</keyword>
<reference evidence="9" key="1">
    <citation type="submission" date="2020-01" db="EMBL/GenBank/DDBJ databases">
        <authorList>
            <consortium name="DOE Joint Genome Institute"/>
            <person name="Haridas S."/>
            <person name="Albert R."/>
            <person name="Binder M."/>
            <person name="Bloem J."/>
            <person name="Labutti K."/>
            <person name="Salamov A."/>
            <person name="Andreopoulos B."/>
            <person name="Baker S.E."/>
            <person name="Barry K."/>
            <person name="Bills G."/>
            <person name="Bluhm B.H."/>
            <person name="Cannon C."/>
            <person name="Castanera R."/>
            <person name="Culley D.E."/>
            <person name="Daum C."/>
            <person name="Ezra D."/>
            <person name="Gonzalez J.B."/>
            <person name="Henrissat B."/>
            <person name="Kuo A."/>
            <person name="Liang C."/>
            <person name="Lipzen A."/>
            <person name="Lutzoni F."/>
            <person name="Magnuson J."/>
            <person name="Mondo S."/>
            <person name="Nolan M."/>
            <person name="Ohm R."/>
            <person name="Pangilinan J."/>
            <person name="Park H.-J."/>
            <person name="Ramirez L."/>
            <person name="Alfaro M."/>
            <person name="Sun H."/>
            <person name="Tritt A."/>
            <person name="Yoshinaga Y."/>
            <person name="Zwiers L.-H."/>
            <person name="Turgeon B.G."/>
            <person name="Goodwin S.B."/>
            <person name="Spatafora J.W."/>
            <person name="Crous P.W."/>
            <person name="Grigoriev I.V."/>
        </authorList>
    </citation>
    <scope>NUCLEOTIDE SEQUENCE</scope>
    <source>
        <strain evidence="9">IPT5</strain>
    </source>
</reference>
<dbReference type="Proteomes" id="UP000799423">
    <property type="component" value="Unassembled WGS sequence"/>
</dbReference>
<keyword evidence="10" id="KW-1185">Reference proteome</keyword>
<evidence type="ECO:0000256" key="2">
    <source>
        <dbReference type="ARBA" id="ARBA00010617"/>
    </source>
</evidence>
<keyword evidence="8" id="KW-0812">Transmembrane</keyword>
<keyword evidence="6" id="KW-0503">Monooxygenase</keyword>
<evidence type="ECO:0000256" key="7">
    <source>
        <dbReference type="PIRSR" id="PIRSR602401-1"/>
    </source>
</evidence>
<sequence>MVRAAQVLALATSKPVAAGLALATHAILHQGEWDNEFHLVLRAWTLALGGLATAEYIYDPHVSSIGTAIRITSVTAAVYMSVFITSILIHRAFFHRLRHIPGPFLARCTKFYSVFVGVLPKYQYFKWTEKLHEQYKTDVIRTGPREVTVYCADAVTMIHGPNTRCRKGPWYAISKHIGGASTQTTRDKEEHRRRRKNWDYAFNAKALRDYEPRLNRHAMALMTRLKEQSSQPVVRFTNWVNFYSFDVMGDVGFSRSFGMMEKGEEADVIKLLHASMEPLSIFGHLTWGLNLITRTAFGAKDLIKHIDWTAMVLEKRKKVIPKEKDVFSWLLDENYPNVTPELNADSRLLIVAGSDTTAASLSWLTYELCKNPKVQSKLRTEIDTAVSKKGFLNVDDVANIPYLDGVINETLRLHPAVPSGVQRETPPEGITLPNGTYIPGTTIIWMPIHTMQRDARYFASPLTFLPERWTAEQPSAILDKRAFMPFGYGSYSCVGQKLAMMELRSVVANLVRGFEVDFAEGERGEAIEGRTRDCFTINVGKLDVRLSVRGEKA</sequence>
<dbReference type="InterPro" id="IPR001128">
    <property type="entry name" value="Cyt_P450"/>
</dbReference>
<evidence type="ECO:0000256" key="1">
    <source>
        <dbReference type="ARBA" id="ARBA00001971"/>
    </source>
</evidence>
<evidence type="ECO:0000313" key="10">
    <source>
        <dbReference type="Proteomes" id="UP000799423"/>
    </source>
</evidence>
<dbReference type="PRINTS" id="PR00463">
    <property type="entry name" value="EP450I"/>
</dbReference>
<gene>
    <name evidence="9" type="ORF">T440DRAFT_478750</name>
</gene>
<dbReference type="InterPro" id="IPR050121">
    <property type="entry name" value="Cytochrome_P450_monoxygenase"/>
</dbReference>
<dbReference type="CDD" id="cd11061">
    <property type="entry name" value="CYP67-like"/>
    <property type="match status" value="1"/>
</dbReference>
<proteinExistence type="inferred from homology"/>
<comment type="similarity">
    <text evidence="2">Belongs to the cytochrome P450 family.</text>
</comment>
<keyword evidence="8" id="KW-0472">Membrane</keyword>
<evidence type="ECO:0000256" key="6">
    <source>
        <dbReference type="ARBA" id="ARBA00023033"/>
    </source>
</evidence>
<feature type="transmembrane region" description="Helical" evidence="8">
    <location>
        <begin position="70"/>
        <end position="89"/>
    </location>
</feature>
<dbReference type="GO" id="GO:0016705">
    <property type="term" value="F:oxidoreductase activity, acting on paired donors, with incorporation or reduction of molecular oxygen"/>
    <property type="evidence" value="ECO:0007669"/>
    <property type="project" value="InterPro"/>
</dbReference>
<evidence type="ECO:0000256" key="8">
    <source>
        <dbReference type="SAM" id="Phobius"/>
    </source>
</evidence>